<dbReference type="AlphaFoldDB" id="A0A523BF32"/>
<dbReference type="PROSITE" id="PS50110">
    <property type="entry name" value="RESPONSE_REGULATORY"/>
    <property type="match status" value="1"/>
</dbReference>
<dbReference type="GO" id="GO:0032993">
    <property type="term" value="C:protein-DNA complex"/>
    <property type="evidence" value="ECO:0007669"/>
    <property type="project" value="TreeGrafter"/>
</dbReference>
<organism evidence="8 9">
    <name type="scientific">Thermoproteota archaeon</name>
    <dbReference type="NCBI Taxonomy" id="2056631"/>
    <lineage>
        <taxon>Archaea</taxon>
        <taxon>Thermoproteota</taxon>
    </lineage>
</organism>
<dbReference type="GO" id="GO:0000976">
    <property type="term" value="F:transcription cis-regulatory region binding"/>
    <property type="evidence" value="ECO:0007669"/>
    <property type="project" value="TreeGrafter"/>
</dbReference>
<evidence type="ECO:0000256" key="1">
    <source>
        <dbReference type="ARBA" id="ARBA00022553"/>
    </source>
</evidence>
<feature type="domain" description="Response regulatory" evidence="7">
    <location>
        <begin position="20"/>
        <end position="134"/>
    </location>
</feature>
<dbReference type="GO" id="GO:0000156">
    <property type="term" value="F:phosphorelay response regulator activity"/>
    <property type="evidence" value="ECO:0007669"/>
    <property type="project" value="TreeGrafter"/>
</dbReference>
<evidence type="ECO:0000256" key="6">
    <source>
        <dbReference type="SAM" id="Coils"/>
    </source>
</evidence>
<protein>
    <recommendedName>
        <fullName evidence="7">Response regulatory domain-containing protein</fullName>
    </recommendedName>
</protein>
<keyword evidence="4" id="KW-0238">DNA-binding</keyword>
<evidence type="ECO:0000313" key="9">
    <source>
        <dbReference type="Proteomes" id="UP000315399"/>
    </source>
</evidence>
<dbReference type="Proteomes" id="UP000315399">
    <property type="component" value="Unassembled WGS sequence"/>
</dbReference>
<dbReference type="EMBL" id="QNVH01000010">
    <property type="protein sequence ID" value="TDA39566.1"/>
    <property type="molecule type" value="Genomic_DNA"/>
</dbReference>
<comment type="caution">
    <text evidence="8">The sequence shown here is derived from an EMBL/GenBank/DDBJ whole genome shotgun (WGS) entry which is preliminary data.</text>
</comment>
<dbReference type="Pfam" id="PF00072">
    <property type="entry name" value="Response_reg"/>
    <property type="match status" value="1"/>
</dbReference>
<name>A0A523BF32_9CREN</name>
<keyword evidence="6" id="KW-0175">Coiled coil</keyword>
<keyword evidence="1" id="KW-0597">Phosphoprotein</keyword>
<dbReference type="SUPFAM" id="SSF52172">
    <property type="entry name" value="CheY-like"/>
    <property type="match status" value="1"/>
</dbReference>
<proteinExistence type="predicted"/>
<dbReference type="GO" id="GO:0006355">
    <property type="term" value="P:regulation of DNA-templated transcription"/>
    <property type="evidence" value="ECO:0007669"/>
    <property type="project" value="TreeGrafter"/>
</dbReference>
<keyword evidence="3" id="KW-0805">Transcription regulation</keyword>
<dbReference type="InterPro" id="IPR039420">
    <property type="entry name" value="WalR-like"/>
</dbReference>
<dbReference type="Gene3D" id="3.40.50.2300">
    <property type="match status" value="1"/>
</dbReference>
<sequence length="167" mass="19144">MVNNFYLCKKMVCPLEERSKILVIDDDEYILESVKEILSHAGYLVHTAKSGQEALTKLKDRVYNILLVDIVLPDIEGLDLIERLTDTLPKMRKVIITGYASLENALRALSLGANAFIMKPISPKDLLGVVEKELKSQREELKDLQENMAEYIRNETKKYERMDESRG</sequence>
<dbReference type="PANTHER" id="PTHR48111:SF1">
    <property type="entry name" value="TWO-COMPONENT RESPONSE REGULATOR ORR33"/>
    <property type="match status" value="1"/>
</dbReference>
<dbReference type="PANTHER" id="PTHR48111">
    <property type="entry name" value="REGULATOR OF RPOS"/>
    <property type="match status" value="1"/>
</dbReference>
<evidence type="ECO:0000256" key="5">
    <source>
        <dbReference type="ARBA" id="ARBA00023163"/>
    </source>
</evidence>
<evidence type="ECO:0000256" key="2">
    <source>
        <dbReference type="ARBA" id="ARBA00023012"/>
    </source>
</evidence>
<dbReference type="GO" id="GO:0005829">
    <property type="term" value="C:cytosol"/>
    <property type="evidence" value="ECO:0007669"/>
    <property type="project" value="TreeGrafter"/>
</dbReference>
<evidence type="ECO:0000259" key="7">
    <source>
        <dbReference type="PROSITE" id="PS50110"/>
    </source>
</evidence>
<evidence type="ECO:0000256" key="3">
    <source>
        <dbReference type="ARBA" id="ARBA00023015"/>
    </source>
</evidence>
<gene>
    <name evidence="8" type="ORF">DSO08_01875</name>
</gene>
<reference evidence="8 9" key="1">
    <citation type="journal article" date="2019" name="Nat. Microbiol.">
        <title>Expanding anaerobic alkane metabolism in the domain of Archaea.</title>
        <authorList>
            <person name="Wang Y."/>
            <person name="Wegener G."/>
            <person name="Hou J."/>
            <person name="Wang F."/>
            <person name="Xiao X."/>
        </authorList>
    </citation>
    <scope>NUCLEOTIDE SEQUENCE [LARGE SCALE GENOMIC DNA]</scope>
    <source>
        <strain evidence="8">WYZ-LMO10</strain>
    </source>
</reference>
<dbReference type="SMART" id="SM00448">
    <property type="entry name" value="REC"/>
    <property type="match status" value="1"/>
</dbReference>
<accession>A0A523BF32</accession>
<feature type="coiled-coil region" evidence="6">
    <location>
        <begin position="127"/>
        <end position="154"/>
    </location>
</feature>
<dbReference type="InterPro" id="IPR011006">
    <property type="entry name" value="CheY-like_superfamily"/>
</dbReference>
<evidence type="ECO:0000313" key="8">
    <source>
        <dbReference type="EMBL" id="TDA39566.1"/>
    </source>
</evidence>
<evidence type="ECO:0000256" key="4">
    <source>
        <dbReference type="ARBA" id="ARBA00023125"/>
    </source>
</evidence>
<keyword evidence="2" id="KW-0902">Two-component regulatory system</keyword>
<dbReference type="InterPro" id="IPR001789">
    <property type="entry name" value="Sig_transdc_resp-reg_receiver"/>
</dbReference>
<keyword evidence="5" id="KW-0804">Transcription</keyword>